<evidence type="ECO:0000313" key="3">
    <source>
        <dbReference type="Proteomes" id="UP001197875"/>
    </source>
</evidence>
<evidence type="ECO:0000259" key="1">
    <source>
        <dbReference type="Pfam" id="PF12697"/>
    </source>
</evidence>
<dbReference type="InterPro" id="IPR029058">
    <property type="entry name" value="AB_hydrolase_fold"/>
</dbReference>
<dbReference type="GO" id="GO:0016787">
    <property type="term" value="F:hydrolase activity"/>
    <property type="evidence" value="ECO:0007669"/>
    <property type="project" value="UniProtKB-KW"/>
</dbReference>
<evidence type="ECO:0000313" key="2">
    <source>
        <dbReference type="EMBL" id="MCC2190956.1"/>
    </source>
</evidence>
<keyword evidence="2" id="KW-0378">Hydrolase</keyword>
<dbReference type="EMBL" id="JAJEPR010000033">
    <property type="protein sequence ID" value="MCC2190956.1"/>
    <property type="molecule type" value="Genomic_DNA"/>
</dbReference>
<protein>
    <submittedName>
        <fullName evidence="2">Alpha/beta hydrolase</fullName>
    </submittedName>
</protein>
<dbReference type="InterPro" id="IPR000073">
    <property type="entry name" value="AB_hydrolase_1"/>
</dbReference>
<dbReference type="Gene3D" id="3.40.50.1820">
    <property type="entry name" value="alpha/beta hydrolase"/>
    <property type="match status" value="1"/>
</dbReference>
<organism evidence="2 3">
    <name type="scientific">Fusicatenibacter faecihominis</name>
    <dbReference type="NCBI Taxonomy" id="2881276"/>
    <lineage>
        <taxon>Bacteria</taxon>
        <taxon>Bacillati</taxon>
        <taxon>Bacillota</taxon>
        <taxon>Clostridia</taxon>
        <taxon>Lachnospirales</taxon>
        <taxon>Lachnospiraceae</taxon>
        <taxon>Fusicatenibacter</taxon>
    </lineage>
</organism>
<dbReference type="PANTHER" id="PTHR46438:SF2">
    <property type="entry name" value="ALPHA_BETA-HYDROLASES SUPERFAMILY PROTEIN"/>
    <property type="match status" value="1"/>
</dbReference>
<dbReference type="SUPFAM" id="SSF53474">
    <property type="entry name" value="alpha/beta-Hydrolases"/>
    <property type="match status" value="1"/>
</dbReference>
<comment type="caution">
    <text evidence="2">The sequence shown here is derived from an EMBL/GenBank/DDBJ whole genome shotgun (WGS) entry which is preliminary data.</text>
</comment>
<dbReference type="Pfam" id="PF12697">
    <property type="entry name" value="Abhydrolase_6"/>
    <property type="match status" value="1"/>
</dbReference>
<sequence>MKHKLRNAIILTSVCVGSLHIINQLISTAATVKNLLPVRPGKFFDWRHGRVYYRKFGSGKPLLLIHDLDPSSSAYEWNQLEQQLAKDFTVYSIDLPGCGRSDKPNMIYTNYFYVQLLNDFTEKVIKRKTSVAATGLSGSFVIMAANNNENLFDKIFLINPKSINALNQIPNPKSRIAKLLINCPVLGTTLYYILMNRTNVEYNFTETYFHNPFQLSRRTVDIYHECAHRKGNGGKYLLSSIKGNFVNIDISHALKNLDNSIYIIGGASIPGINSIIHGYETLNPAIESALVEKTAYLPQLECPEAFYQTMKVFF</sequence>
<proteinExistence type="predicted"/>
<dbReference type="RefSeq" id="WP_227615970.1">
    <property type="nucleotide sequence ID" value="NZ_JAJEPR010000033.1"/>
</dbReference>
<feature type="domain" description="AB hydrolase-1" evidence="1">
    <location>
        <begin position="62"/>
        <end position="160"/>
    </location>
</feature>
<dbReference type="AlphaFoldDB" id="A0AAE3DUG5"/>
<keyword evidence="3" id="KW-1185">Reference proteome</keyword>
<accession>A0AAE3DUG5</accession>
<dbReference type="Proteomes" id="UP001197875">
    <property type="component" value="Unassembled WGS sequence"/>
</dbReference>
<name>A0AAE3DUG5_9FIRM</name>
<gene>
    <name evidence="2" type="ORF">LKD71_14320</name>
</gene>
<dbReference type="PANTHER" id="PTHR46438">
    <property type="entry name" value="ALPHA/BETA-HYDROLASES SUPERFAMILY PROTEIN"/>
    <property type="match status" value="1"/>
</dbReference>
<reference evidence="2 3" key="1">
    <citation type="submission" date="2021-10" db="EMBL/GenBank/DDBJ databases">
        <title>Anaerobic single-cell dispensing facilitates the cultivation of human gut bacteria.</title>
        <authorList>
            <person name="Afrizal A."/>
        </authorList>
    </citation>
    <scope>NUCLEOTIDE SEQUENCE [LARGE SCALE GENOMIC DNA]</scope>
    <source>
        <strain evidence="2 3">CLA-AA-H277</strain>
    </source>
</reference>